<protein>
    <submittedName>
        <fullName evidence="5">Transcriptional regulator</fullName>
    </submittedName>
</protein>
<dbReference type="SUPFAM" id="SSF46785">
    <property type="entry name" value="Winged helix' DNA-binding domain"/>
    <property type="match status" value="1"/>
</dbReference>
<dbReference type="AlphaFoldDB" id="A0A1L5PUF3"/>
<dbReference type="PROSITE" id="PS50956">
    <property type="entry name" value="HTH_ASNC_2"/>
    <property type="match status" value="1"/>
</dbReference>
<dbReference type="PROSITE" id="PS00519">
    <property type="entry name" value="HTH_ASNC_1"/>
    <property type="match status" value="1"/>
</dbReference>
<dbReference type="CDD" id="cd00090">
    <property type="entry name" value="HTH_ARSR"/>
    <property type="match status" value="1"/>
</dbReference>
<evidence type="ECO:0000256" key="1">
    <source>
        <dbReference type="ARBA" id="ARBA00023015"/>
    </source>
</evidence>
<dbReference type="SUPFAM" id="SSF54909">
    <property type="entry name" value="Dimeric alpha+beta barrel"/>
    <property type="match status" value="1"/>
</dbReference>
<evidence type="ECO:0000256" key="2">
    <source>
        <dbReference type="ARBA" id="ARBA00023125"/>
    </source>
</evidence>
<dbReference type="EMBL" id="CP018743">
    <property type="protein sequence ID" value="APO83808.1"/>
    <property type="molecule type" value="Genomic_DNA"/>
</dbReference>
<dbReference type="Gene3D" id="3.30.70.920">
    <property type="match status" value="1"/>
</dbReference>
<evidence type="ECO:0000259" key="4">
    <source>
        <dbReference type="PROSITE" id="PS50956"/>
    </source>
</evidence>
<dbReference type="GO" id="GO:0043200">
    <property type="term" value="P:response to amino acid"/>
    <property type="evidence" value="ECO:0007669"/>
    <property type="project" value="TreeGrafter"/>
</dbReference>
<dbReference type="PANTHER" id="PTHR30154:SF17">
    <property type="entry name" value="DNA-BINDING TRANSCRIPTIONAL ACTIVATOR DECR"/>
    <property type="match status" value="1"/>
</dbReference>
<dbReference type="InterPro" id="IPR019888">
    <property type="entry name" value="Tscrpt_reg_AsnC-like"/>
</dbReference>
<dbReference type="InterPro" id="IPR011991">
    <property type="entry name" value="ArsR-like_HTH"/>
</dbReference>
<name>A0A1L5PUF3_PSEPU</name>
<keyword evidence="1" id="KW-0805">Transcription regulation</keyword>
<dbReference type="SMART" id="SM00344">
    <property type="entry name" value="HTH_ASNC"/>
    <property type="match status" value="1"/>
</dbReference>
<accession>A0A1L5PUF3</accession>
<dbReference type="Pfam" id="PF13412">
    <property type="entry name" value="HTH_24"/>
    <property type="match status" value="1"/>
</dbReference>
<dbReference type="GO" id="GO:0005829">
    <property type="term" value="C:cytosol"/>
    <property type="evidence" value="ECO:0007669"/>
    <property type="project" value="TreeGrafter"/>
</dbReference>
<dbReference type="Gene3D" id="1.10.10.10">
    <property type="entry name" value="Winged helix-like DNA-binding domain superfamily/Winged helix DNA-binding domain"/>
    <property type="match status" value="1"/>
</dbReference>
<dbReference type="InterPro" id="IPR019887">
    <property type="entry name" value="Tscrpt_reg_AsnC/Lrp_C"/>
</dbReference>
<keyword evidence="2" id="KW-0238">DNA-binding</keyword>
<organism evidence="5 6">
    <name type="scientific">Pseudomonas putida</name>
    <name type="common">Arthrobacter siderocapsulatus</name>
    <dbReference type="NCBI Taxonomy" id="303"/>
    <lineage>
        <taxon>Bacteria</taxon>
        <taxon>Pseudomonadati</taxon>
        <taxon>Pseudomonadota</taxon>
        <taxon>Gammaproteobacteria</taxon>
        <taxon>Pseudomonadales</taxon>
        <taxon>Pseudomonadaceae</taxon>
        <taxon>Pseudomonas</taxon>
    </lineage>
</organism>
<dbReference type="InterPro" id="IPR019885">
    <property type="entry name" value="Tscrpt_reg_HTH_AsnC-type_CS"/>
</dbReference>
<reference evidence="5 6" key="1">
    <citation type="submission" date="2016-12" db="EMBL/GenBank/DDBJ databases">
        <title>Draft Genome Sequence of Mercury Resistant Pseudomonas DRA525.</title>
        <authorList>
            <person name="Drace K.M."/>
        </authorList>
    </citation>
    <scope>NUCLEOTIDE SEQUENCE [LARGE SCALE GENOMIC DNA]</scope>
    <source>
        <strain evidence="5 6">DRA525</strain>
    </source>
</reference>
<dbReference type="Pfam" id="PF01037">
    <property type="entry name" value="AsnC_trans_reg"/>
    <property type="match status" value="1"/>
</dbReference>
<dbReference type="PRINTS" id="PR00033">
    <property type="entry name" value="HTHASNC"/>
</dbReference>
<dbReference type="InterPro" id="IPR000485">
    <property type="entry name" value="AsnC-type_HTH_dom"/>
</dbReference>
<sequence length="164" mass="18900">MKYFSPRPTRDMDSFDQHILTLLQRDASISLKDLAEAVNLSTTPCWKRVKRLEEDGYIVGRVALLDPERLGLGLTVFVQLKTQRHDSAWLEQFAATVTGFEEVMEFYRMSGDWDYMLRVVVGDIAAYDRFYKKLITSTDGLSNITSSFAMEQMKYTTAYPVNRS</sequence>
<gene>
    <name evidence="5" type="ORF">BL240_21170</name>
</gene>
<evidence type="ECO:0000256" key="3">
    <source>
        <dbReference type="ARBA" id="ARBA00023163"/>
    </source>
</evidence>
<dbReference type="Proteomes" id="UP000185146">
    <property type="component" value="Chromosome"/>
</dbReference>
<dbReference type="PANTHER" id="PTHR30154">
    <property type="entry name" value="LEUCINE-RESPONSIVE REGULATORY PROTEIN"/>
    <property type="match status" value="1"/>
</dbReference>
<feature type="domain" description="HTH asnC-type" evidence="4">
    <location>
        <begin position="12"/>
        <end position="73"/>
    </location>
</feature>
<evidence type="ECO:0000313" key="6">
    <source>
        <dbReference type="Proteomes" id="UP000185146"/>
    </source>
</evidence>
<dbReference type="InterPro" id="IPR011008">
    <property type="entry name" value="Dimeric_a/b-barrel"/>
</dbReference>
<dbReference type="GO" id="GO:0006355">
    <property type="term" value="P:regulation of DNA-templated transcription"/>
    <property type="evidence" value="ECO:0007669"/>
    <property type="project" value="UniProtKB-ARBA"/>
</dbReference>
<dbReference type="GO" id="GO:0043565">
    <property type="term" value="F:sequence-specific DNA binding"/>
    <property type="evidence" value="ECO:0007669"/>
    <property type="project" value="InterPro"/>
</dbReference>
<dbReference type="InterPro" id="IPR036388">
    <property type="entry name" value="WH-like_DNA-bd_sf"/>
</dbReference>
<keyword evidence="3" id="KW-0804">Transcription</keyword>
<dbReference type="InterPro" id="IPR036390">
    <property type="entry name" value="WH_DNA-bd_sf"/>
</dbReference>
<proteinExistence type="predicted"/>
<evidence type="ECO:0000313" key="5">
    <source>
        <dbReference type="EMBL" id="APO83808.1"/>
    </source>
</evidence>